<dbReference type="InterPro" id="IPR011711">
    <property type="entry name" value="GntR_C"/>
</dbReference>
<dbReference type="InterPro" id="IPR036388">
    <property type="entry name" value="WH-like_DNA-bd_sf"/>
</dbReference>
<dbReference type="EMBL" id="CP096040">
    <property type="protein sequence ID" value="USQ95300.1"/>
    <property type="molecule type" value="Genomic_DNA"/>
</dbReference>
<dbReference type="Gene3D" id="1.10.10.10">
    <property type="entry name" value="Winged helix-like DNA-binding domain superfamily/Winged helix DNA-binding domain"/>
    <property type="match status" value="1"/>
</dbReference>
<keyword evidence="1" id="KW-0805">Transcription regulation</keyword>
<evidence type="ECO:0000256" key="3">
    <source>
        <dbReference type="ARBA" id="ARBA00023163"/>
    </source>
</evidence>
<evidence type="ECO:0000313" key="6">
    <source>
        <dbReference type="Proteomes" id="UP001057520"/>
    </source>
</evidence>
<dbReference type="SUPFAM" id="SSF46785">
    <property type="entry name" value="Winged helix' DNA-binding domain"/>
    <property type="match status" value="1"/>
</dbReference>
<protein>
    <submittedName>
        <fullName evidence="5">GntR family transcriptional regulator</fullName>
    </submittedName>
</protein>
<dbReference type="Pfam" id="PF00392">
    <property type="entry name" value="GntR"/>
    <property type="match status" value="1"/>
</dbReference>
<reference evidence="5 6" key="1">
    <citation type="submission" date="2022-04" db="EMBL/GenBank/DDBJ databases">
        <title>Genome sequence of soybean root-associated Caulobacter segnis RL271.</title>
        <authorList>
            <person name="Longley R."/>
            <person name="Bonito G."/>
            <person name="Trigodet F."/>
            <person name="Crosson S."/>
            <person name="Fiebig A."/>
        </authorList>
    </citation>
    <scope>NUCLEOTIDE SEQUENCE [LARGE SCALE GENOMIC DNA]</scope>
    <source>
        <strain evidence="5 6">RL271</strain>
    </source>
</reference>
<evidence type="ECO:0000256" key="2">
    <source>
        <dbReference type="ARBA" id="ARBA00023125"/>
    </source>
</evidence>
<evidence type="ECO:0000256" key="1">
    <source>
        <dbReference type="ARBA" id="ARBA00023015"/>
    </source>
</evidence>
<dbReference type="PANTHER" id="PTHR43537">
    <property type="entry name" value="TRANSCRIPTIONAL REGULATOR, GNTR FAMILY"/>
    <property type="match status" value="1"/>
</dbReference>
<dbReference type="Pfam" id="PF07729">
    <property type="entry name" value="FCD"/>
    <property type="match status" value="1"/>
</dbReference>
<dbReference type="SUPFAM" id="SSF48008">
    <property type="entry name" value="GntR ligand-binding domain-like"/>
    <property type="match status" value="1"/>
</dbReference>
<evidence type="ECO:0000313" key="5">
    <source>
        <dbReference type="EMBL" id="USQ95300.1"/>
    </source>
</evidence>
<dbReference type="InterPro" id="IPR000524">
    <property type="entry name" value="Tscrpt_reg_HTH_GntR"/>
</dbReference>
<dbReference type="Proteomes" id="UP001057520">
    <property type="component" value="Chromosome"/>
</dbReference>
<keyword evidence="3" id="KW-0804">Transcription</keyword>
<dbReference type="SMART" id="SM00345">
    <property type="entry name" value="HTH_GNTR"/>
    <property type="match status" value="1"/>
</dbReference>
<dbReference type="Gene3D" id="1.20.120.530">
    <property type="entry name" value="GntR ligand-binding domain-like"/>
    <property type="match status" value="1"/>
</dbReference>
<dbReference type="InterPro" id="IPR008920">
    <property type="entry name" value="TF_FadR/GntR_C"/>
</dbReference>
<dbReference type="InterPro" id="IPR036390">
    <property type="entry name" value="WH_DNA-bd_sf"/>
</dbReference>
<gene>
    <name evidence="5" type="ORF">MZV50_22560</name>
</gene>
<keyword evidence="2" id="KW-0238">DNA-binding</keyword>
<name>A0ABY4ZRI3_9CAUL</name>
<feature type="domain" description="HTH gntR-type" evidence="4">
    <location>
        <begin position="11"/>
        <end position="78"/>
    </location>
</feature>
<sequence length="242" mass="26726">MTRLPTSGEAGGKSAAAYVRLKELAVRGELRPALQLRPADIARRFGFSDTPIREALARLYAEGFVEWRRSQGYYSKVFTEPEQRELLEVCQDFLVASIAGLPSRPEAMIPRPLTDMSPTVLERDDSAEFIAAQVEGLYIGLAEAAGNATRLDMVRQMMERTHLVRVLDLRAVTVARATIDVVVAMGEALLTRDLDAAERAGRQAVRSRLDRLSHLVGEANAQAATSTFPDDGFGRPWRTARL</sequence>
<dbReference type="PANTHER" id="PTHR43537:SF45">
    <property type="entry name" value="GNTR FAMILY REGULATORY PROTEIN"/>
    <property type="match status" value="1"/>
</dbReference>
<keyword evidence="6" id="KW-1185">Reference proteome</keyword>
<accession>A0ABY4ZRI3</accession>
<dbReference type="PROSITE" id="PS50949">
    <property type="entry name" value="HTH_GNTR"/>
    <property type="match status" value="1"/>
</dbReference>
<evidence type="ECO:0000259" key="4">
    <source>
        <dbReference type="PROSITE" id="PS50949"/>
    </source>
</evidence>
<organism evidence="5 6">
    <name type="scientific">Caulobacter segnis</name>
    <dbReference type="NCBI Taxonomy" id="88688"/>
    <lineage>
        <taxon>Bacteria</taxon>
        <taxon>Pseudomonadati</taxon>
        <taxon>Pseudomonadota</taxon>
        <taxon>Alphaproteobacteria</taxon>
        <taxon>Caulobacterales</taxon>
        <taxon>Caulobacteraceae</taxon>
        <taxon>Caulobacter</taxon>
    </lineage>
</organism>
<proteinExistence type="predicted"/>